<reference evidence="15" key="1">
    <citation type="submission" date="2016-12" db="EMBL/GenBank/DDBJ databases">
        <authorList>
            <person name="Varghese N."/>
            <person name="Submissions S."/>
        </authorList>
    </citation>
    <scope>NUCLEOTIDE SEQUENCE [LARGE SCALE GENOMIC DNA]</scope>
    <source>
        <strain evidence="15">DSM 11544</strain>
    </source>
</reference>
<dbReference type="GO" id="GO:0050660">
    <property type="term" value="F:flavin adenine dinucleotide binding"/>
    <property type="evidence" value="ECO:0007669"/>
    <property type="project" value="InterPro"/>
</dbReference>
<organism evidence="14 15">
    <name type="scientific">Desulfitobacterium chlororespirans DSM 11544</name>
    <dbReference type="NCBI Taxonomy" id="1121395"/>
    <lineage>
        <taxon>Bacteria</taxon>
        <taxon>Bacillati</taxon>
        <taxon>Bacillota</taxon>
        <taxon>Clostridia</taxon>
        <taxon>Eubacteriales</taxon>
        <taxon>Desulfitobacteriaceae</taxon>
        <taxon>Desulfitobacterium</taxon>
    </lineage>
</organism>
<accession>A0A1M7UPY1</accession>
<dbReference type="Pfam" id="PF01595">
    <property type="entry name" value="CNNM"/>
    <property type="match status" value="1"/>
</dbReference>
<dbReference type="InterPro" id="IPR036318">
    <property type="entry name" value="FAD-bd_PCMH-like_sf"/>
</dbReference>
<feature type="transmembrane region" description="Helical" evidence="11">
    <location>
        <begin position="58"/>
        <end position="78"/>
    </location>
</feature>
<name>A0A1M7UPY1_9FIRM</name>
<dbReference type="InterPro" id="IPR051676">
    <property type="entry name" value="UPF0053_domain"/>
</dbReference>
<evidence type="ECO:0000256" key="5">
    <source>
        <dbReference type="ARBA" id="ARBA00022737"/>
    </source>
</evidence>
<protein>
    <submittedName>
        <fullName evidence="14">Hemolysin, contains CBS domains</fullName>
    </submittedName>
</protein>
<keyword evidence="8 10" id="KW-0472">Membrane</keyword>
<keyword evidence="4 10" id="KW-0812">Transmembrane</keyword>
<evidence type="ECO:0000259" key="12">
    <source>
        <dbReference type="PROSITE" id="PS51371"/>
    </source>
</evidence>
<dbReference type="PROSITE" id="PS51371">
    <property type="entry name" value="CBS"/>
    <property type="match status" value="2"/>
</dbReference>
<proteinExistence type="inferred from homology"/>
<evidence type="ECO:0000256" key="11">
    <source>
        <dbReference type="SAM" id="Phobius"/>
    </source>
</evidence>
<feature type="domain" description="CBS" evidence="12">
    <location>
        <begin position="285"/>
        <end position="342"/>
    </location>
</feature>
<comment type="subcellular location">
    <subcellularLocation>
        <location evidence="1">Cell membrane</location>
        <topology evidence="1">Multi-pass membrane protein</topology>
    </subcellularLocation>
</comment>
<keyword evidence="5" id="KW-0677">Repeat</keyword>
<dbReference type="FunFam" id="3.10.580.10:FF:000002">
    <property type="entry name" value="Magnesium/cobalt efflux protein CorC"/>
    <property type="match status" value="1"/>
</dbReference>
<dbReference type="Pfam" id="PF03471">
    <property type="entry name" value="CorC_HlyC"/>
    <property type="match status" value="1"/>
</dbReference>
<keyword evidence="6 10" id="KW-1133">Transmembrane helix</keyword>
<keyword evidence="7 9" id="KW-0129">CBS domain</keyword>
<dbReference type="SMART" id="SM00116">
    <property type="entry name" value="CBS"/>
    <property type="match status" value="2"/>
</dbReference>
<feature type="transmembrane region" description="Helical" evidence="11">
    <location>
        <begin position="99"/>
        <end position="120"/>
    </location>
</feature>
<dbReference type="PROSITE" id="PS51846">
    <property type="entry name" value="CNNM"/>
    <property type="match status" value="1"/>
</dbReference>
<dbReference type="Gene3D" id="3.10.580.10">
    <property type="entry name" value="CBS-domain"/>
    <property type="match status" value="1"/>
</dbReference>
<evidence type="ECO:0000256" key="4">
    <source>
        <dbReference type="ARBA" id="ARBA00022692"/>
    </source>
</evidence>
<dbReference type="InterPro" id="IPR044751">
    <property type="entry name" value="Ion_transp-like_CBS"/>
</dbReference>
<keyword evidence="15" id="KW-1185">Reference proteome</keyword>
<dbReference type="InterPro" id="IPR005170">
    <property type="entry name" value="Transptr-assoc_dom"/>
</dbReference>
<dbReference type="EMBL" id="FRDN01000015">
    <property type="protein sequence ID" value="SHN84956.1"/>
    <property type="molecule type" value="Genomic_DNA"/>
</dbReference>
<dbReference type="PANTHER" id="PTHR43099">
    <property type="entry name" value="UPF0053 PROTEIN YRKA"/>
    <property type="match status" value="1"/>
</dbReference>
<dbReference type="PANTHER" id="PTHR43099:SF2">
    <property type="entry name" value="UPF0053 PROTEIN YRKA"/>
    <property type="match status" value="1"/>
</dbReference>
<evidence type="ECO:0000256" key="3">
    <source>
        <dbReference type="ARBA" id="ARBA00022475"/>
    </source>
</evidence>
<dbReference type="STRING" id="1121395.SAMN02745215_04322"/>
<evidence type="ECO:0000256" key="2">
    <source>
        <dbReference type="ARBA" id="ARBA00006337"/>
    </source>
</evidence>
<dbReference type="GO" id="GO:0005886">
    <property type="term" value="C:plasma membrane"/>
    <property type="evidence" value="ECO:0007669"/>
    <property type="project" value="UniProtKB-SubCell"/>
</dbReference>
<dbReference type="InterPro" id="IPR046342">
    <property type="entry name" value="CBS_dom_sf"/>
</dbReference>
<dbReference type="InterPro" id="IPR002550">
    <property type="entry name" value="CNNM"/>
</dbReference>
<keyword evidence="3" id="KW-1003">Cell membrane</keyword>
<evidence type="ECO:0000256" key="1">
    <source>
        <dbReference type="ARBA" id="ARBA00004651"/>
    </source>
</evidence>
<feature type="domain" description="CBS" evidence="12">
    <location>
        <begin position="222"/>
        <end position="281"/>
    </location>
</feature>
<evidence type="ECO:0000256" key="6">
    <source>
        <dbReference type="ARBA" id="ARBA00022989"/>
    </source>
</evidence>
<dbReference type="InterPro" id="IPR000644">
    <property type="entry name" value="CBS_dom"/>
</dbReference>
<dbReference type="InterPro" id="IPR016169">
    <property type="entry name" value="FAD-bd_PCMH_sub2"/>
</dbReference>
<dbReference type="Pfam" id="PF00571">
    <property type="entry name" value="CBS"/>
    <property type="match status" value="2"/>
</dbReference>
<dbReference type="SUPFAM" id="SSF54631">
    <property type="entry name" value="CBS-domain pair"/>
    <property type="match status" value="1"/>
</dbReference>
<gene>
    <name evidence="14" type="ORF">SAMN02745215_04322</name>
</gene>
<dbReference type="SUPFAM" id="SSF56176">
    <property type="entry name" value="FAD-binding/transporter-associated domain-like"/>
    <property type="match status" value="1"/>
</dbReference>
<comment type="similarity">
    <text evidence="2">Belongs to the UPF0053 family.</text>
</comment>
<dbReference type="AlphaFoldDB" id="A0A1M7UPY1"/>
<feature type="domain" description="CNNM transmembrane" evidence="13">
    <location>
        <begin position="1"/>
        <end position="203"/>
    </location>
</feature>
<dbReference type="Proteomes" id="UP000184010">
    <property type="component" value="Unassembled WGS sequence"/>
</dbReference>
<evidence type="ECO:0000313" key="15">
    <source>
        <dbReference type="Proteomes" id="UP000184010"/>
    </source>
</evidence>
<dbReference type="SMART" id="SM01091">
    <property type="entry name" value="CorC_HlyC"/>
    <property type="match status" value="1"/>
</dbReference>
<evidence type="ECO:0000256" key="10">
    <source>
        <dbReference type="PROSITE-ProRule" id="PRU01193"/>
    </source>
</evidence>
<dbReference type="Gene3D" id="3.30.465.10">
    <property type="match status" value="1"/>
</dbReference>
<sequence>MWSIAKVVAALFLVALNAFFVAAEFSLVKVRKTRLAELSESGSRKATLALAVTSQLDAYLSACQLGITLASLGLGWLGEPAIATLLAPLFKNLVAWDGVLTHTVSVVIAFLLITFLHIVLGELVPKSIAIQRAESAALWTAGPLKMFYKLFYPVIRFLNGLANLILKLGGISPANESDLAHTEEELRMLVDASQRHGILDKMEGKLLDNVFEFSDRVVSEVMVPRQDMMCLYIQDSMEEVLETVKTSGHTRYPLCDDDKDNVIGLVHMRDLLSLSESPVKNIGELKRDILIVPEGMPISHLVQKMRVQRTHLAVVVDEFGGTAGMVTIEDLIEELVGEIYDEFESAEQAEIIKSAESEYLINGRVLLDDLSELLAVEFEDETVSTIGGFVFNRLGRKPVKGDRIDFMDYTFTVMEVVGFRITRVKASRRPAPDGADMSSDTREDSGK</sequence>
<evidence type="ECO:0000256" key="9">
    <source>
        <dbReference type="PROSITE-ProRule" id="PRU00703"/>
    </source>
</evidence>
<evidence type="ECO:0000256" key="7">
    <source>
        <dbReference type="ARBA" id="ARBA00023122"/>
    </source>
</evidence>
<evidence type="ECO:0000313" key="14">
    <source>
        <dbReference type="EMBL" id="SHN84956.1"/>
    </source>
</evidence>
<evidence type="ECO:0000256" key="8">
    <source>
        <dbReference type="ARBA" id="ARBA00023136"/>
    </source>
</evidence>
<evidence type="ECO:0000259" key="13">
    <source>
        <dbReference type="PROSITE" id="PS51846"/>
    </source>
</evidence>
<dbReference type="CDD" id="cd04590">
    <property type="entry name" value="CBS_pair_CorC_HlyC_assoc"/>
    <property type="match status" value="1"/>
</dbReference>